<feature type="transmembrane region" description="Helical" evidence="1">
    <location>
        <begin position="250"/>
        <end position="271"/>
    </location>
</feature>
<dbReference type="PANTHER" id="PTHR23028">
    <property type="entry name" value="ACETYLTRANSFERASE"/>
    <property type="match status" value="1"/>
</dbReference>
<feature type="transmembrane region" description="Helical" evidence="1">
    <location>
        <begin position="93"/>
        <end position="114"/>
    </location>
</feature>
<dbReference type="InterPro" id="IPR050879">
    <property type="entry name" value="Acyltransferase_3"/>
</dbReference>
<reference evidence="4 5" key="1">
    <citation type="submission" date="2018-12" db="EMBL/GenBank/DDBJ databases">
        <title>Complete genome sequence of Flaviflexus salsibiostraticola KCTC 33148.</title>
        <authorList>
            <person name="Bae J.-W."/>
        </authorList>
    </citation>
    <scope>NUCLEOTIDE SEQUENCE [LARGE SCALE GENOMIC DNA]</scope>
    <source>
        <strain evidence="4 5">KCTC 33148</strain>
    </source>
</reference>
<feature type="transmembrane region" description="Helical" evidence="1">
    <location>
        <begin position="188"/>
        <end position="205"/>
    </location>
</feature>
<keyword evidence="5" id="KW-1185">Reference proteome</keyword>
<dbReference type="EMBL" id="CP034438">
    <property type="protein sequence ID" value="AZN30906.1"/>
    <property type="molecule type" value="Genomic_DNA"/>
</dbReference>
<feature type="domain" description="SGNH" evidence="3">
    <location>
        <begin position="471"/>
        <end position="680"/>
    </location>
</feature>
<sequence>MSGYSGRVPTLPPPPLRPLRDGRRFRPELHGVRGLAILLVVVFHIFAAGRVSGGIDVFLAITGFLALPSLLGRTTGGWRIDLAARFSGLIRRLVVPLLPVLLAVGMAGTIVVPLSEQPQLFAEMRASILFYENWELITSQLTYDAAGPGTSPLQHIWSTSIQGQFHVVMTFFVMAVAWAAAKVHRSPRTALLMALGVVTAASFWWAMEETATNQAAAYFSTLTRAWELTLPGMLGLVVARIRLSPVARGILSWIGIALIVSCGFVLDGAALFPGPAALWPIAGICLFLIAGQTHVRWGADRLLTARPFQRLGDISYSLYLWHWPILIFALIITGREQADPATAAAVLALSLAAGVAGKSLFEDRAANWRPAFPTPARALATGATTTVLAFIAASGALAHSADRFEQETAAFEAMVVETDYPGAGAMVAPESVTIAALDPVPSRDILRSDAGWYATLNKAEPCIQRYSGSETTSCQHPEADEGSLVLMVGGSHTGQWAEPMAAMAVEYGWDLEVYEKSGCLFTTDSVRNSAGLPIDESCVAWNENMQDVIERRRPALVVTTGTTRLAGEPEAATPGMVDAVRRVTDAGIPVFLFRENPHRTEDWLACLADDSAAHTRCEAPRSDFYSAEIDREGLPQVSETARAFDTSKYLCDEESCYAQVGNVRVLRDDNHLTATFASSARTFIESELRSLTPDLFTAPAGSLTPETWGSLGR</sequence>
<feature type="domain" description="Acyltransferase 3" evidence="2">
    <location>
        <begin position="28"/>
        <end position="354"/>
    </location>
</feature>
<dbReference type="GO" id="GO:0009103">
    <property type="term" value="P:lipopolysaccharide biosynthetic process"/>
    <property type="evidence" value="ECO:0007669"/>
    <property type="project" value="TreeGrafter"/>
</dbReference>
<evidence type="ECO:0008006" key="6">
    <source>
        <dbReference type="Google" id="ProtNLM"/>
    </source>
</evidence>
<dbReference type="InterPro" id="IPR043968">
    <property type="entry name" value="SGNH"/>
</dbReference>
<evidence type="ECO:0000313" key="5">
    <source>
        <dbReference type="Proteomes" id="UP000270021"/>
    </source>
</evidence>
<organism evidence="4 5">
    <name type="scientific">Flaviflexus salsibiostraticola</name>
    <dbReference type="NCBI Taxonomy" id="1282737"/>
    <lineage>
        <taxon>Bacteria</taxon>
        <taxon>Bacillati</taxon>
        <taxon>Actinomycetota</taxon>
        <taxon>Actinomycetes</taxon>
        <taxon>Actinomycetales</taxon>
        <taxon>Actinomycetaceae</taxon>
        <taxon>Flaviflexus</taxon>
    </lineage>
</organism>
<dbReference type="InterPro" id="IPR002656">
    <property type="entry name" value="Acyl_transf_3_dom"/>
</dbReference>
<accession>A0A3Q8WV12</accession>
<evidence type="ECO:0000259" key="2">
    <source>
        <dbReference type="Pfam" id="PF01757"/>
    </source>
</evidence>
<evidence type="ECO:0000259" key="3">
    <source>
        <dbReference type="Pfam" id="PF19040"/>
    </source>
</evidence>
<dbReference type="OrthoDB" id="3404679at2"/>
<dbReference type="AlphaFoldDB" id="A0A3Q8WV12"/>
<gene>
    <name evidence="4" type="ORF">EJO69_11770</name>
</gene>
<dbReference type="Pfam" id="PF19040">
    <property type="entry name" value="SGNH"/>
    <property type="match status" value="1"/>
</dbReference>
<feature type="transmembrane region" description="Helical" evidence="1">
    <location>
        <begin position="53"/>
        <end position="72"/>
    </location>
</feature>
<dbReference type="GO" id="GO:0016747">
    <property type="term" value="F:acyltransferase activity, transferring groups other than amino-acyl groups"/>
    <property type="evidence" value="ECO:0007669"/>
    <property type="project" value="InterPro"/>
</dbReference>
<feature type="transmembrane region" description="Helical" evidence="1">
    <location>
        <begin position="30"/>
        <end position="47"/>
    </location>
</feature>
<dbReference type="Pfam" id="PF01757">
    <property type="entry name" value="Acyl_transf_3"/>
    <property type="match status" value="1"/>
</dbReference>
<keyword evidence="1" id="KW-0472">Membrane</keyword>
<keyword evidence="1" id="KW-1133">Transmembrane helix</keyword>
<feature type="transmembrane region" description="Helical" evidence="1">
    <location>
        <begin position="225"/>
        <end position="243"/>
    </location>
</feature>
<feature type="transmembrane region" description="Helical" evidence="1">
    <location>
        <begin position="277"/>
        <end position="295"/>
    </location>
</feature>
<proteinExistence type="predicted"/>
<evidence type="ECO:0000313" key="4">
    <source>
        <dbReference type="EMBL" id="AZN30906.1"/>
    </source>
</evidence>
<feature type="transmembrane region" description="Helical" evidence="1">
    <location>
        <begin position="161"/>
        <end position="181"/>
    </location>
</feature>
<protein>
    <recommendedName>
        <fullName evidence="6">Acyltransferase</fullName>
    </recommendedName>
</protein>
<dbReference type="PANTHER" id="PTHR23028:SF53">
    <property type="entry name" value="ACYL_TRANSF_3 DOMAIN-CONTAINING PROTEIN"/>
    <property type="match status" value="1"/>
</dbReference>
<name>A0A3Q8WV12_9ACTO</name>
<keyword evidence="1" id="KW-0812">Transmembrane</keyword>
<dbReference type="GO" id="GO:0016020">
    <property type="term" value="C:membrane"/>
    <property type="evidence" value="ECO:0007669"/>
    <property type="project" value="TreeGrafter"/>
</dbReference>
<dbReference type="KEGG" id="fsl:EJO69_11770"/>
<dbReference type="Proteomes" id="UP000270021">
    <property type="component" value="Chromosome"/>
</dbReference>
<feature type="transmembrane region" description="Helical" evidence="1">
    <location>
        <begin position="316"/>
        <end position="334"/>
    </location>
</feature>
<evidence type="ECO:0000256" key="1">
    <source>
        <dbReference type="SAM" id="Phobius"/>
    </source>
</evidence>